<dbReference type="EMBL" id="GEDC01025503">
    <property type="protein sequence ID" value="JAS11795.1"/>
    <property type="molecule type" value="Transcribed_RNA"/>
</dbReference>
<proteinExistence type="predicted"/>
<name>A0A1B6CEG5_9HEMI</name>
<accession>A0A1B6CEG5</accession>
<reference evidence="1" key="1">
    <citation type="submission" date="2015-12" db="EMBL/GenBank/DDBJ databases">
        <title>De novo transcriptome assembly of four potential Pierce s Disease insect vectors from Arizona vineyards.</title>
        <authorList>
            <person name="Tassone E.E."/>
        </authorList>
    </citation>
    <scope>NUCLEOTIDE SEQUENCE</scope>
</reference>
<feature type="non-terminal residue" evidence="1">
    <location>
        <position position="1"/>
    </location>
</feature>
<feature type="non-terminal residue" evidence="1">
    <location>
        <position position="244"/>
    </location>
</feature>
<protein>
    <submittedName>
        <fullName evidence="1">Uncharacterized protein</fullName>
    </submittedName>
</protein>
<gene>
    <name evidence="1" type="ORF">g.4776</name>
</gene>
<dbReference type="AlphaFoldDB" id="A0A1B6CEG5"/>
<sequence length="244" mass="28976">EIQQILSGNCLKEDIIKPLSMDNILTIKEILQNNVVVKKFTEIFILFYQLGFLTVKNNNEEYCFQFPNQEIIYEFAVILSKTYVEQFNFFYQNLYFLHSAINSIRREELNHKLFENLYKSFKTLYIYGKDKPLACKDYHSVLYIFLLVEFQNTQTLAFKNNKILSQDVFLINKQKVAFFFELKVQTEDTELITEIAHIAYNQTISRQAYDYIDLNTKDKIVGKVFFGICFGLNKKLQIAYSYVF</sequence>
<evidence type="ECO:0000313" key="1">
    <source>
        <dbReference type="EMBL" id="JAS11795.1"/>
    </source>
</evidence>
<organism evidence="1">
    <name type="scientific">Clastoptera arizonana</name>
    <name type="common">Arizona spittle bug</name>
    <dbReference type="NCBI Taxonomy" id="38151"/>
    <lineage>
        <taxon>Eukaryota</taxon>
        <taxon>Metazoa</taxon>
        <taxon>Ecdysozoa</taxon>
        <taxon>Arthropoda</taxon>
        <taxon>Hexapoda</taxon>
        <taxon>Insecta</taxon>
        <taxon>Pterygota</taxon>
        <taxon>Neoptera</taxon>
        <taxon>Paraneoptera</taxon>
        <taxon>Hemiptera</taxon>
        <taxon>Auchenorrhyncha</taxon>
        <taxon>Cercopoidea</taxon>
        <taxon>Clastopteridae</taxon>
        <taxon>Clastoptera</taxon>
    </lineage>
</organism>